<accession>A0A4R6UAN1</accession>
<dbReference type="CDD" id="cd06171">
    <property type="entry name" value="Sigma70_r4"/>
    <property type="match status" value="1"/>
</dbReference>
<proteinExistence type="inferred from homology"/>
<organism evidence="7 8">
    <name type="scientific">Aureibacillus halotolerans</name>
    <dbReference type="NCBI Taxonomy" id="1508390"/>
    <lineage>
        <taxon>Bacteria</taxon>
        <taxon>Bacillati</taxon>
        <taxon>Bacillota</taxon>
        <taxon>Bacilli</taxon>
        <taxon>Bacillales</taxon>
        <taxon>Bacillaceae</taxon>
        <taxon>Aureibacillus</taxon>
    </lineage>
</organism>
<dbReference type="EMBL" id="SNYJ01000001">
    <property type="protein sequence ID" value="TDQ42916.1"/>
    <property type="molecule type" value="Genomic_DNA"/>
</dbReference>
<keyword evidence="2" id="KW-0805">Transcription regulation</keyword>
<gene>
    <name evidence="7" type="ORF">EV213_101346</name>
</gene>
<dbReference type="InterPro" id="IPR036388">
    <property type="entry name" value="WH-like_DNA-bd_sf"/>
</dbReference>
<dbReference type="Pfam" id="PF04542">
    <property type="entry name" value="Sigma70_r2"/>
    <property type="match status" value="1"/>
</dbReference>
<dbReference type="GO" id="GO:0003677">
    <property type="term" value="F:DNA binding"/>
    <property type="evidence" value="ECO:0007669"/>
    <property type="project" value="InterPro"/>
</dbReference>
<dbReference type="Pfam" id="PF08281">
    <property type="entry name" value="Sigma70_r4_2"/>
    <property type="match status" value="1"/>
</dbReference>
<name>A0A4R6UAN1_9BACI</name>
<dbReference type="Gene3D" id="1.10.1740.10">
    <property type="match status" value="1"/>
</dbReference>
<dbReference type="NCBIfam" id="TIGR02937">
    <property type="entry name" value="sigma70-ECF"/>
    <property type="match status" value="1"/>
</dbReference>
<evidence type="ECO:0000259" key="5">
    <source>
        <dbReference type="Pfam" id="PF04542"/>
    </source>
</evidence>
<feature type="domain" description="RNA polymerase sigma-70 region 2" evidence="5">
    <location>
        <begin position="15"/>
        <end position="79"/>
    </location>
</feature>
<keyword evidence="8" id="KW-1185">Reference proteome</keyword>
<dbReference type="Proteomes" id="UP000295632">
    <property type="component" value="Unassembled WGS sequence"/>
</dbReference>
<dbReference type="PANTHER" id="PTHR43133">
    <property type="entry name" value="RNA POLYMERASE ECF-TYPE SIGMA FACTO"/>
    <property type="match status" value="1"/>
</dbReference>
<dbReference type="RefSeq" id="WP_133578736.1">
    <property type="nucleotide sequence ID" value="NZ_SNYJ01000001.1"/>
</dbReference>
<evidence type="ECO:0000259" key="6">
    <source>
        <dbReference type="Pfam" id="PF08281"/>
    </source>
</evidence>
<comment type="similarity">
    <text evidence="1">Belongs to the sigma-70 factor family. ECF subfamily.</text>
</comment>
<dbReference type="Gene3D" id="1.10.10.10">
    <property type="entry name" value="Winged helix-like DNA-binding domain superfamily/Winged helix DNA-binding domain"/>
    <property type="match status" value="1"/>
</dbReference>
<dbReference type="PANTHER" id="PTHR43133:SF60">
    <property type="entry name" value="RNA POLYMERASE SIGMA FACTOR SIGV"/>
    <property type="match status" value="1"/>
</dbReference>
<dbReference type="InterPro" id="IPR014284">
    <property type="entry name" value="RNA_pol_sigma-70_dom"/>
</dbReference>
<dbReference type="InterPro" id="IPR007627">
    <property type="entry name" value="RNA_pol_sigma70_r2"/>
</dbReference>
<reference evidence="7 8" key="1">
    <citation type="submission" date="2019-03" db="EMBL/GenBank/DDBJ databases">
        <title>Genomic Encyclopedia of Type Strains, Phase IV (KMG-IV): sequencing the most valuable type-strain genomes for metagenomic binning, comparative biology and taxonomic classification.</title>
        <authorList>
            <person name="Goeker M."/>
        </authorList>
    </citation>
    <scope>NUCLEOTIDE SEQUENCE [LARGE SCALE GENOMIC DNA]</scope>
    <source>
        <strain evidence="7 8">DSM 28697</strain>
    </source>
</reference>
<dbReference type="AlphaFoldDB" id="A0A4R6UAN1"/>
<protein>
    <submittedName>
        <fullName evidence="7">RNA polymerase sigma-70 factor (ECF subfamily)</fullName>
    </submittedName>
</protein>
<dbReference type="InterPro" id="IPR013325">
    <property type="entry name" value="RNA_pol_sigma_r2"/>
</dbReference>
<evidence type="ECO:0000256" key="4">
    <source>
        <dbReference type="ARBA" id="ARBA00023163"/>
    </source>
</evidence>
<dbReference type="GO" id="GO:0006352">
    <property type="term" value="P:DNA-templated transcription initiation"/>
    <property type="evidence" value="ECO:0007669"/>
    <property type="project" value="InterPro"/>
</dbReference>
<evidence type="ECO:0000313" key="8">
    <source>
        <dbReference type="Proteomes" id="UP000295632"/>
    </source>
</evidence>
<feature type="domain" description="RNA polymerase sigma factor 70 region 4 type 2" evidence="6">
    <location>
        <begin position="105"/>
        <end position="156"/>
    </location>
</feature>
<keyword evidence="4" id="KW-0804">Transcription</keyword>
<dbReference type="GO" id="GO:0016987">
    <property type="term" value="F:sigma factor activity"/>
    <property type="evidence" value="ECO:0007669"/>
    <property type="project" value="UniProtKB-KW"/>
</dbReference>
<evidence type="ECO:0000256" key="1">
    <source>
        <dbReference type="ARBA" id="ARBA00010641"/>
    </source>
</evidence>
<evidence type="ECO:0000256" key="3">
    <source>
        <dbReference type="ARBA" id="ARBA00023082"/>
    </source>
</evidence>
<evidence type="ECO:0000313" key="7">
    <source>
        <dbReference type="EMBL" id="TDQ42916.1"/>
    </source>
</evidence>
<sequence length="172" mass="20268">MDQKSAMSDEEVGAFYDRHADMVYRLCYVYLKNRADTEDAVQSIFLKMLNPHPSFRDLEHEKAWLIVTSKNHCKDLLKSWWKRRKVDLDVLPDQVTHENGGSNNEVLEKLLALPPKYKTILYLYYFEDYSVKELADLLKKKESTIQTQLATGRKRLKIDLGGTYERSYQTRI</sequence>
<keyword evidence="3" id="KW-0731">Sigma factor</keyword>
<dbReference type="OrthoDB" id="9794508at2"/>
<dbReference type="InterPro" id="IPR039425">
    <property type="entry name" value="RNA_pol_sigma-70-like"/>
</dbReference>
<dbReference type="InterPro" id="IPR013324">
    <property type="entry name" value="RNA_pol_sigma_r3/r4-like"/>
</dbReference>
<dbReference type="SUPFAM" id="SSF88946">
    <property type="entry name" value="Sigma2 domain of RNA polymerase sigma factors"/>
    <property type="match status" value="1"/>
</dbReference>
<comment type="caution">
    <text evidence="7">The sequence shown here is derived from an EMBL/GenBank/DDBJ whole genome shotgun (WGS) entry which is preliminary data.</text>
</comment>
<evidence type="ECO:0000256" key="2">
    <source>
        <dbReference type="ARBA" id="ARBA00023015"/>
    </source>
</evidence>
<dbReference type="SUPFAM" id="SSF88659">
    <property type="entry name" value="Sigma3 and sigma4 domains of RNA polymerase sigma factors"/>
    <property type="match status" value="1"/>
</dbReference>
<dbReference type="InterPro" id="IPR013249">
    <property type="entry name" value="RNA_pol_sigma70_r4_t2"/>
</dbReference>